<dbReference type="Gene3D" id="3.40.50.1980">
    <property type="entry name" value="Nitrogenase molybdenum iron protein domain"/>
    <property type="match status" value="2"/>
</dbReference>
<protein>
    <submittedName>
        <fullName evidence="3">Putative Vitamin B12 import system, periplasmic binding protein BtuF</fullName>
    </submittedName>
</protein>
<dbReference type="PANTHER" id="PTHR30535">
    <property type="entry name" value="VITAMIN B12-BINDING PROTEIN"/>
    <property type="match status" value="1"/>
</dbReference>
<evidence type="ECO:0000313" key="3">
    <source>
        <dbReference type="EMBL" id="CCQ91294.1"/>
    </source>
</evidence>
<dbReference type="InterPro" id="IPR054828">
    <property type="entry name" value="Vit_B12_bind_prot"/>
</dbReference>
<gene>
    <name evidence="3" type="ORF">NITGR_610052</name>
</gene>
<dbReference type="InParanoid" id="M1Z1B5"/>
<dbReference type="PANTHER" id="PTHR30535:SF34">
    <property type="entry name" value="MOLYBDATE-BINDING PROTEIN MOLA"/>
    <property type="match status" value="1"/>
</dbReference>
<dbReference type="PROSITE" id="PS50983">
    <property type="entry name" value="FE_B12_PBP"/>
    <property type="match status" value="1"/>
</dbReference>
<dbReference type="HOGENOM" id="CLU_038034_2_8_0"/>
<dbReference type="STRING" id="1266370.NITGR_610052"/>
<proteinExistence type="predicted"/>
<organism evidence="3 4">
    <name type="scientific">Nitrospina gracilis (strain 3/211)</name>
    <dbReference type="NCBI Taxonomy" id="1266370"/>
    <lineage>
        <taxon>Bacteria</taxon>
        <taxon>Pseudomonadati</taxon>
        <taxon>Nitrospinota/Tectimicrobiota group</taxon>
        <taxon>Nitrospinota</taxon>
        <taxon>Nitrospinia</taxon>
        <taxon>Nitrospinales</taxon>
        <taxon>Nitrospinaceae</taxon>
        <taxon>Nitrospina</taxon>
    </lineage>
</organism>
<sequence length="327" mass="35974">MTARPAINRFPKPSLYSKPATFGSYFRSVCAALCLLALLAVPLSSWAVEPGNAPQRIISMSPSITEFLFELGVGDRVVGVTNFCKYPPEACARTKIGSLLHPSIERWITLNPDLVIHQATSHTLKNNAVNLHIRTLAVEMQTLEQIYESLHKMGKALHIEDRAKELIHRLKSGIDAYRQKLKGHAPKSTLLILGDSNEPGRSLYAVGPSSFLGELLELAGGKNIVTDTIAPYPKINKEYIIQQSPQVIIEAGPAMNMTAEEKAARLKEWRRFSTIRAVSENNIHFISADYILIPGPRLLSILDDFARALHPEVFGPSNETSSTGGQG</sequence>
<evidence type="ECO:0000256" key="1">
    <source>
        <dbReference type="ARBA" id="ARBA00022729"/>
    </source>
</evidence>
<dbReference type="EMBL" id="CAQJ01000068">
    <property type="protein sequence ID" value="CCQ91294.1"/>
    <property type="molecule type" value="Genomic_DNA"/>
</dbReference>
<keyword evidence="4" id="KW-1185">Reference proteome</keyword>
<reference evidence="3 4" key="1">
    <citation type="journal article" date="2013" name="Front. Microbiol.">
        <title>The genome of Nitrospina gracilis illuminates the metabolism and evolution of the major marine nitrite oxidizer.</title>
        <authorList>
            <person name="Luecker S."/>
            <person name="Nowka B."/>
            <person name="Rattei T."/>
            <person name="Spieck E."/>
            <person name="and Daims H."/>
        </authorList>
    </citation>
    <scope>NUCLEOTIDE SEQUENCE [LARGE SCALE GENOMIC DNA]</scope>
    <source>
        <strain evidence="3 4">3/211</strain>
    </source>
</reference>
<dbReference type="SUPFAM" id="SSF53807">
    <property type="entry name" value="Helical backbone' metal receptor"/>
    <property type="match status" value="1"/>
</dbReference>
<dbReference type="InterPro" id="IPR002491">
    <property type="entry name" value="ABC_transptr_periplasmic_BD"/>
</dbReference>
<evidence type="ECO:0000313" key="4">
    <source>
        <dbReference type="Proteomes" id="UP000011704"/>
    </source>
</evidence>
<name>M1Z1B5_NITG3</name>
<dbReference type="AlphaFoldDB" id="M1Z1B5"/>
<dbReference type="NCBIfam" id="NF038402">
    <property type="entry name" value="TroA_like"/>
    <property type="match status" value="1"/>
</dbReference>
<dbReference type="Pfam" id="PF01497">
    <property type="entry name" value="Peripla_BP_2"/>
    <property type="match status" value="1"/>
</dbReference>
<dbReference type="CDD" id="cd01143">
    <property type="entry name" value="YvrC"/>
    <property type="match status" value="1"/>
</dbReference>
<dbReference type="RefSeq" id="WP_005009800.1">
    <property type="nucleotide sequence ID" value="NZ_HG422173.1"/>
</dbReference>
<dbReference type="GO" id="GO:0071281">
    <property type="term" value="P:cellular response to iron ion"/>
    <property type="evidence" value="ECO:0007669"/>
    <property type="project" value="TreeGrafter"/>
</dbReference>
<comment type="caution">
    <text evidence="3">The sequence shown here is derived from an EMBL/GenBank/DDBJ whole genome shotgun (WGS) entry which is preliminary data.</text>
</comment>
<dbReference type="FunCoup" id="M1Z1B5">
    <property type="interactions" value="181"/>
</dbReference>
<evidence type="ECO:0000259" key="2">
    <source>
        <dbReference type="PROSITE" id="PS50983"/>
    </source>
</evidence>
<dbReference type="Proteomes" id="UP000011704">
    <property type="component" value="Unassembled WGS sequence"/>
</dbReference>
<dbReference type="InterPro" id="IPR050902">
    <property type="entry name" value="ABC_Transporter_SBP"/>
</dbReference>
<feature type="domain" description="Fe/B12 periplasmic-binding" evidence="2">
    <location>
        <begin position="56"/>
        <end position="313"/>
    </location>
</feature>
<keyword evidence="1" id="KW-0732">Signal</keyword>
<dbReference type="OrthoDB" id="9787830at2"/>
<accession>M1Z1B5</accession>